<reference evidence="9" key="1">
    <citation type="submission" date="2018-01" db="EMBL/GenBank/DDBJ databases">
        <authorList>
            <person name="Mao J.F."/>
        </authorList>
    </citation>
    <scope>NUCLEOTIDE SEQUENCE</scope>
    <source>
        <strain evidence="9">Huo1</strain>
        <tissue evidence="9">Leaf</tissue>
    </source>
</reference>
<dbReference type="AlphaFoldDB" id="A0A8X8XMY8"/>
<gene>
    <name evidence="9" type="ORF">SASPL_127051</name>
</gene>
<keyword evidence="3" id="KW-0862">Zinc</keyword>
<keyword evidence="6" id="KW-0804">Transcription</keyword>
<name>A0A8X8XMY8_SALSN</name>
<dbReference type="GO" id="GO:0006355">
    <property type="term" value="P:regulation of DNA-templated transcription"/>
    <property type="evidence" value="ECO:0007669"/>
    <property type="project" value="InterPro"/>
</dbReference>
<keyword evidence="2 7" id="KW-0863">Zinc-finger</keyword>
<dbReference type="GO" id="GO:0043565">
    <property type="term" value="F:sequence-specific DNA binding"/>
    <property type="evidence" value="ECO:0007669"/>
    <property type="project" value="InterPro"/>
</dbReference>
<dbReference type="SMART" id="SM00401">
    <property type="entry name" value="ZnF_GATA"/>
    <property type="match status" value="1"/>
</dbReference>
<keyword evidence="5" id="KW-0238">DNA-binding</keyword>
<evidence type="ECO:0000313" key="9">
    <source>
        <dbReference type="EMBL" id="KAG6414331.1"/>
    </source>
</evidence>
<accession>A0A8X8XMY8</accession>
<comment type="caution">
    <text evidence="9">The sequence shown here is derived from an EMBL/GenBank/DDBJ whole genome shotgun (WGS) entry which is preliminary data.</text>
</comment>
<dbReference type="PANTHER" id="PTHR47255">
    <property type="entry name" value="GATA TRANSCRIPTION FACTOR 22-RELATED"/>
    <property type="match status" value="1"/>
</dbReference>
<evidence type="ECO:0000313" key="10">
    <source>
        <dbReference type="Proteomes" id="UP000298416"/>
    </source>
</evidence>
<evidence type="ECO:0000256" key="6">
    <source>
        <dbReference type="ARBA" id="ARBA00023163"/>
    </source>
</evidence>
<evidence type="ECO:0000256" key="3">
    <source>
        <dbReference type="ARBA" id="ARBA00022833"/>
    </source>
</evidence>
<dbReference type="SUPFAM" id="SSF57716">
    <property type="entry name" value="Glucocorticoid receptor-like (DNA-binding domain)"/>
    <property type="match status" value="1"/>
</dbReference>
<keyword evidence="1" id="KW-0479">Metal-binding</keyword>
<dbReference type="PANTHER" id="PTHR47255:SF4">
    <property type="entry name" value="GATA ZINC FINGER DOMAIN-CONTAINING PROTEIN 12"/>
    <property type="match status" value="1"/>
</dbReference>
<keyword evidence="10" id="KW-1185">Reference proteome</keyword>
<protein>
    <recommendedName>
        <fullName evidence="8">GATA-type domain-containing protein</fullName>
    </recommendedName>
</protein>
<dbReference type="PROSITE" id="PS50114">
    <property type="entry name" value="GATA_ZN_FINGER_2"/>
    <property type="match status" value="1"/>
</dbReference>
<evidence type="ECO:0000256" key="2">
    <source>
        <dbReference type="ARBA" id="ARBA00022771"/>
    </source>
</evidence>
<dbReference type="GO" id="GO:0008270">
    <property type="term" value="F:zinc ion binding"/>
    <property type="evidence" value="ECO:0007669"/>
    <property type="project" value="UniProtKB-KW"/>
</dbReference>
<reference evidence="9" key="2">
    <citation type="submission" date="2020-08" db="EMBL/GenBank/DDBJ databases">
        <title>Plant Genome Project.</title>
        <authorList>
            <person name="Zhang R.-G."/>
        </authorList>
    </citation>
    <scope>NUCLEOTIDE SEQUENCE</scope>
    <source>
        <strain evidence="9">Huo1</strain>
        <tissue evidence="9">Leaf</tissue>
    </source>
</reference>
<dbReference type="PROSITE" id="PS00344">
    <property type="entry name" value="GATA_ZN_FINGER_1"/>
    <property type="match status" value="1"/>
</dbReference>
<dbReference type="InterPro" id="IPR013088">
    <property type="entry name" value="Znf_NHR/GATA"/>
</dbReference>
<proteinExistence type="predicted"/>
<feature type="domain" description="GATA-type" evidence="8">
    <location>
        <begin position="132"/>
        <end position="164"/>
    </location>
</feature>
<evidence type="ECO:0000256" key="4">
    <source>
        <dbReference type="ARBA" id="ARBA00023015"/>
    </source>
</evidence>
<dbReference type="EMBL" id="PNBA02000009">
    <property type="protein sequence ID" value="KAG6414331.1"/>
    <property type="molecule type" value="Genomic_DNA"/>
</dbReference>
<dbReference type="InterPro" id="IPR000679">
    <property type="entry name" value="Znf_GATA"/>
</dbReference>
<dbReference type="OrthoDB" id="2162994at2759"/>
<evidence type="ECO:0000259" key="8">
    <source>
        <dbReference type="PROSITE" id="PS50114"/>
    </source>
</evidence>
<evidence type="ECO:0000256" key="5">
    <source>
        <dbReference type="ARBA" id="ARBA00023125"/>
    </source>
</evidence>
<keyword evidence="4" id="KW-0805">Transcription regulation</keyword>
<dbReference type="InterPro" id="IPR052138">
    <property type="entry name" value="GATA_ZnFinger_Domain"/>
</dbReference>
<sequence length="249" mass="27482">MNLNLSPMEQVKDKEHDEQQQAFNFGLNPQIFSCSSSSSASCQIFFNPSEDHMGFYHPQLYQPKDGYYEYDRGSSSSTSYDIKNKLENGVKWMAWKNDRVAEAARIEVKKVLRPSSVETDLRSSYNCDVTIRVCSDCHTTKTPLWRSGPKGPKSLCNACGIRQRKARRAMAAAAAANCGGAPEVKAKEKTGKQRCKVGGGGSSTSTATGKKMDFEDFLSHKLAIHRVFPQDENEAAILLMALSSGLVHA</sequence>
<evidence type="ECO:0000256" key="1">
    <source>
        <dbReference type="ARBA" id="ARBA00022723"/>
    </source>
</evidence>
<dbReference type="CDD" id="cd00202">
    <property type="entry name" value="ZnF_GATA"/>
    <property type="match status" value="1"/>
</dbReference>
<dbReference type="Proteomes" id="UP000298416">
    <property type="component" value="Unassembled WGS sequence"/>
</dbReference>
<evidence type="ECO:0000256" key="7">
    <source>
        <dbReference type="PROSITE-ProRule" id="PRU00094"/>
    </source>
</evidence>
<organism evidence="9">
    <name type="scientific">Salvia splendens</name>
    <name type="common">Scarlet sage</name>
    <dbReference type="NCBI Taxonomy" id="180675"/>
    <lineage>
        <taxon>Eukaryota</taxon>
        <taxon>Viridiplantae</taxon>
        <taxon>Streptophyta</taxon>
        <taxon>Embryophyta</taxon>
        <taxon>Tracheophyta</taxon>
        <taxon>Spermatophyta</taxon>
        <taxon>Magnoliopsida</taxon>
        <taxon>eudicotyledons</taxon>
        <taxon>Gunneridae</taxon>
        <taxon>Pentapetalae</taxon>
        <taxon>asterids</taxon>
        <taxon>lamiids</taxon>
        <taxon>Lamiales</taxon>
        <taxon>Lamiaceae</taxon>
        <taxon>Nepetoideae</taxon>
        <taxon>Mentheae</taxon>
        <taxon>Salviinae</taxon>
        <taxon>Salvia</taxon>
        <taxon>Salvia subgen. Calosphace</taxon>
        <taxon>core Calosphace</taxon>
    </lineage>
</organism>
<dbReference type="Pfam" id="PF00320">
    <property type="entry name" value="GATA"/>
    <property type="match status" value="1"/>
</dbReference>
<dbReference type="Gene3D" id="3.30.50.10">
    <property type="entry name" value="Erythroid Transcription Factor GATA-1, subunit A"/>
    <property type="match status" value="1"/>
</dbReference>